<comment type="subunit">
    <text evidence="2 5">Part of the 50S ribosomal subunit.</text>
</comment>
<keyword evidence="4 5" id="KW-0687">Ribonucleoprotein</keyword>
<sequence>MASLKITLKRSVIGRPGYQVETVKSLGLHKIGDTREINDTPALRGMVNTVKHLLEVHE</sequence>
<comment type="similarity">
    <text evidence="1 5">Belongs to the universal ribosomal protein uL30 family.</text>
</comment>
<dbReference type="Pfam" id="PF00327">
    <property type="entry name" value="Ribosomal_L30"/>
    <property type="match status" value="1"/>
</dbReference>
<dbReference type="Gene3D" id="3.30.1390.20">
    <property type="entry name" value="Ribosomal protein L30, ferredoxin-like fold domain"/>
    <property type="match status" value="1"/>
</dbReference>
<dbReference type="SUPFAM" id="SSF55129">
    <property type="entry name" value="Ribosomal protein L30p/L7e"/>
    <property type="match status" value="1"/>
</dbReference>
<dbReference type="OrthoDB" id="9812790at2"/>
<dbReference type="CDD" id="cd01658">
    <property type="entry name" value="Ribosomal_L30"/>
    <property type="match status" value="1"/>
</dbReference>
<dbReference type="InterPro" id="IPR005996">
    <property type="entry name" value="Ribosomal_uL30_bac-type"/>
</dbReference>
<dbReference type="EMBL" id="PPPD01000001">
    <property type="protein sequence ID" value="PNY82108.1"/>
    <property type="molecule type" value="Genomic_DNA"/>
</dbReference>
<dbReference type="AlphaFoldDB" id="A0A2K3UZY3"/>
<evidence type="ECO:0000313" key="7">
    <source>
        <dbReference type="EMBL" id="PNY82108.1"/>
    </source>
</evidence>
<keyword evidence="8" id="KW-1185">Reference proteome</keyword>
<dbReference type="InterPro" id="IPR036919">
    <property type="entry name" value="Ribo_uL30_ferredoxin-like_sf"/>
</dbReference>
<gene>
    <name evidence="5 7" type="primary">rpmD</name>
    <name evidence="7" type="ORF">CVO96_12670</name>
</gene>
<dbReference type="HAMAP" id="MF_01371_B">
    <property type="entry name" value="Ribosomal_uL30_B"/>
    <property type="match status" value="1"/>
</dbReference>
<keyword evidence="3 5" id="KW-0689">Ribosomal protein</keyword>
<evidence type="ECO:0000256" key="3">
    <source>
        <dbReference type="ARBA" id="ARBA00022980"/>
    </source>
</evidence>
<evidence type="ECO:0000256" key="2">
    <source>
        <dbReference type="ARBA" id="ARBA00011838"/>
    </source>
</evidence>
<evidence type="ECO:0000256" key="1">
    <source>
        <dbReference type="ARBA" id="ARBA00007594"/>
    </source>
</evidence>
<dbReference type="NCBIfam" id="TIGR01308">
    <property type="entry name" value="rpmD_bact"/>
    <property type="match status" value="1"/>
</dbReference>
<organism evidence="7 8">
    <name type="scientific">Deinococcus koreensis</name>
    <dbReference type="NCBI Taxonomy" id="2054903"/>
    <lineage>
        <taxon>Bacteria</taxon>
        <taxon>Thermotogati</taxon>
        <taxon>Deinococcota</taxon>
        <taxon>Deinococci</taxon>
        <taxon>Deinococcales</taxon>
        <taxon>Deinococcaceae</taxon>
        <taxon>Deinococcus</taxon>
    </lineage>
</organism>
<evidence type="ECO:0000256" key="4">
    <source>
        <dbReference type="ARBA" id="ARBA00023274"/>
    </source>
</evidence>
<dbReference type="FunFam" id="3.30.1390.20:FF:000001">
    <property type="entry name" value="50S ribosomal protein L30"/>
    <property type="match status" value="1"/>
</dbReference>
<comment type="caution">
    <text evidence="7">The sequence shown here is derived from an EMBL/GenBank/DDBJ whole genome shotgun (WGS) entry which is preliminary data.</text>
</comment>
<dbReference type="PANTHER" id="PTHR15892">
    <property type="entry name" value="MITOCHONDRIAL RIBOSOMAL PROTEIN L30"/>
    <property type="match status" value="1"/>
</dbReference>
<evidence type="ECO:0000259" key="6">
    <source>
        <dbReference type="Pfam" id="PF00327"/>
    </source>
</evidence>
<dbReference type="Proteomes" id="UP000236379">
    <property type="component" value="Unassembled WGS sequence"/>
</dbReference>
<dbReference type="GO" id="GO:0006412">
    <property type="term" value="P:translation"/>
    <property type="evidence" value="ECO:0007669"/>
    <property type="project" value="UniProtKB-UniRule"/>
</dbReference>
<reference evidence="7 8" key="1">
    <citation type="submission" date="2018-01" db="EMBL/GenBank/DDBJ databases">
        <title>Deinococcus koreensis sp. nov., a radiation-resistant bacterium isolated from river water.</title>
        <authorList>
            <person name="Choi A."/>
        </authorList>
    </citation>
    <scope>NUCLEOTIDE SEQUENCE [LARGE SCALE GENOMIC DNA]</scope>
    <source>
        <strain evidence="7 8">SJW1-2</strain>
    </source>
</reference>
<evidence type="ECO:0000313" key="8">
    <source>
        <dbReference type="Proteomes" id="UP000236379"/>
    </source>
</evidence>
<protein>
    <recommendedName>
        <fullName evidence="5">Large ribosomal subunit protein uL30</fullName>
    </recommendedName>
</protein>
<dbReference type="InterPro" id="IPR016082">
    <property type="entry name" value="Ribosomal_uL30_ferredoxin-like"/>
</dbReference>
<proteinExistence type="inferred from homology"/>
<dbReference type="GO" id="GO:0022625">
    <property type="term" value="C:cytosolic large ribosomal subunit"/>
    <property type="evidence" value="ECO:0007669"/>
    <property type="project" value="TreeGrafter"/>
</dbReference>
<dbReference type="PANTHER" id="PTHR15892:SF2">
    <property type="entry name" value="LARGE RIBOSOMAL SUBUNIT PROTEIN UL30M"/>
    <property type="match status" value="1"/>
</dbReference>
<name>A0A2K3UZY3_9DEIO</name>
<evidence type="ECO:0000256" key="5">
    <source>
        <dbReference type="HAMAP-Rule" id="MF_01371"/>
    </source>
</evidence>
<accession>A0A2K3UZY3</accession>
<dbReference type="GO" id="GO:0003735">
    <property type="term" value="F:structural constituent of ribosome"/>
    <property type="evidence" value="ECO:0007669"/>
    <property type="project" value="InterPro"/>
</dbReference>
<dbReference type="PIRSF" id="PIRSF002211">
    <property type="entry name" value="Ribosomal_L30_bac-type"/>
    <property type="match status" value="1"/>
</dbReference>
<feature type="domain" description="Large ribosomal subunit protein uL30-like ferredoxin-like fold" evidence="6">
    <location>
        <begin position="4"/>
        <end position="53"/>
    </location>
</feature>